<gene>
    <name evidence="1" type="ORF">LCMAC201_03010</name>
</gene>
<organism evidence="1">
    <name type="scientific">Marseillevirus LCMAC201</name>
    <dbReference type="NCBI Taxonomy" id="2506605"/>
    <lineage>
        <taxon>Viruses</taxon>
        <taxon>Varidnaviria</taxon>
        <taxon>Bamfordvirae</taxon>
        <taxon>Nucleocytoviricota</taxon>
        <taxon>Megaviricetes</taxon>
        <taxon>Pimascovirales</taxon>
        <taxon>Pimascovirales incertae sedis</taxon>
        <taxon>Marseilleviridae</taxon>
    </lineage>
</organism>
<sequence length="268" mass="31153">MYKYTFTLDSGKKDHLVGNMFQNALLNYFQWRGIDILGGENLNQIDIYGYPKGGESYNVNKDLVTEIVSSFKKHNTLQLSSKVPSPKSSPVQQERCQEMKKKCPAGSNKVDPIMYDDWCDDIPYREFVKHDEYLSQCYRLTNLINAFNSRLMQKKGINYFPQWPIDPFTRIPLSVKKIYELYQQAQDAKIDIPIQFEQFVEGLRDDKFNVNVAMKGPYIGNKINPQYIKEFVIPVVSLLFQSKQSTQTQEEQDLQMALQLAGEFSSQY</sequence>
<reference evidence="1" key="1">
    <citation type="journal article" date="2019" name="MBio">
        <title>Virus Genomes from Deep Sea Sediments Expand the Ocean Megavirome and Support Independent Origins of Viral Gigantism.</title>
        <authorList>
            <person name="Backstrom D."/>
            <person name="Yutin N."/>
            <person name="Jorgensen S.L."/>
            <person name="Dharamshi J."/>
            <person name="Homa F."/>
            <person name="Zaremba-Niedwiedzka K."/>
            <person name="Spang A."/>
            <person name="Wolf Y.I."/>
            <person name="Koonin E.V."/>
            <person name="Ettema T.J."/>
        </authorList>
    </citation>
    <scope>NUCLEOTIDE SEQUENCE</scope>
</reference>
<protein>
    <submittedName>
        <fullName evidence="1">Uncharacterized protein</fullName>
    </submittedName>
</protein>
<name>A0A481YWX6_9VIRU</name>
<accession>A0A481YWX6</accession>
<proteinExistence type="predicted"/>
<dbReference type="EMBL" id="MK500350">
    <property type="protein sequence ID" value="QBK87391.1"/>
    <property type="molecule type" value="Genomic_DNA"/>
</dbReference>
<evidence type="ECO:0000313" key="1">
    <source>
        <dbReference type="EMBL" id="QBK87391.1"/>
    </source>
</evidence>